<evidence type="ECO:0000313" key="2">
    <source>
        <dbReference type="Proteomes" id="UP000029120"/>
    </source>
</evidence>
<sequence length="58" mass="6842">MIEKGVPVVKTGWVSTGYWWWWRTDVGSPSPAMVTERIRRWWLEPSSPSRRIHASKCL</sequence>
<dbReference type="EMBL" id="CM002873">
    <property type="protein sequence ID" value="KFK34923.1"/>
    <property type="molecule type" value="Genomic_DNA"/>
</dbReference>
<dbReference type="AlphaFoldDB" id="A0A087GYH1"/>
<dbReference type="Proteomes" id="UP000029120">
    <property type="component" value="Chromosome 5"/>
</dbReference>
<protein>
    <submittedName>
        <fullName evidence="1">Uncharacterized protein</fullName>
    </submittedName>
</protein>
<accession>A0A087GYH1</accession>
<gene>
    <name evidence="1" type="ordered locus">AALP_Aa5g211200</name>
</gene>
<reference evidence="2" key="1">
    <citation type="journal article" date="2015" name="Nat. Plants">
        <title>Genome expansion of Arabis alpina linked with retrotransposition and reduced symmetric DNA methylation.</title>
        <authorList>
            <person name="Willing E.M."/>
            <person name="Rawat V."/>
            <person name="Mandakova T."/>
            <person name="Maumus F."/>
            <person name="James G.V."/>
            <person name="Nordstroem K.J."/>
            <person name="Becker C."/>
            <person name="Warthmann N."/>
            <person name="Chica C."/>
            <person name="Szarzynska B."/>
            <person name="Zytnicki M."/>
            <person name="Albani M.C."/>
            <person name="Kiefer C."/>
            <person name="Bergonzi S."/>
            <person name="Castaings L."/>
            <person name="Mateos J.L."/>
            <person name="Berns M.C."/>
            <person name="Bujdoso N."/>
            <person name="Piofczyk T."/>
            <person name="de Lorenzo L."/>
            <person name="Barrero-Sicilia C."/>
            <person name="Mateos I."/>
            <person name="Piednoel M."/>
            <person name="Hagmann J."/>
            <person name="Chen-Min-Tao R."/>
            <person name="Iglesias-Fernandez R."/>
            <person name="Schuster S.C."/>
            <person name="Alonso-Blanco C."/>
            <person name="Roudier F."/>
            <person name="Carbonero P."/>
            <person name="Paz-Ares J."/>
            <person name="Davis S.J."/>
            <person name="Pecinka A."/>
            <person name="Quesneville H."/>
            <person name="Colot V."/>
            <person name="Lysak M.A."/>
            <person name="Weigel D."/>
            <person name="Coupland G."/>
            <person name="Schneeberger K."/>
        </authorList>
    </citation>
    <scope>NUCLEOTIDE SEQUENCE [LARGE SCALE GENOMIC DNA]</scope>
    <source>
        <strain evidence="2">cv. Pajares</strain>
    </source>
</reference>
<proteinExistence type="predicted"/>
<keyword evidence="2" id="KW-1185">Reference proteome</keyword>
<evidence type="ECO:0000313" key="1">
    <source>
        <dbReference type="EMBL" id="KFK34923.1"/>
    </source>
</evidence>
<organism evidence="1 2">
    <name type="scientific">Arabis alpina</name>
    <name type="common">Alpine rock-cress</name>
    <dbReference type="NCBI Taxonomy" id="50452"/>
    <lineage>
        <taxon>Eukaryota</taxon>
        <taxon>Viridiplantae</taxon>
        <taxon>Streptophyta</taxon>
        <taxon>Embryophyta</taxon>
        <taxon>Tracheophyta</taxon>
        <taxon>Spermatophyta</taxon>
        <taxon>Magnoliopsida</taxon>
        <taxon>eudicotyledons</taxon>
        <taxon>Gunneridae</taxon>
        <taxon>Pentapetalae</taxon>
        <taxon>rosids</taxon>
        <taxon>malvids</taxon>
        <taxon>Brassicales</taxon>
        <taxon>Brassicaceae</taxon>
        <taxon>Arabideae</taxon>
        <taxon>Arabis</taxon>
    </lineage>
</organism>
<dbReference type="Gramene" id="KFK34923">
    <property type="protein sequence ID" value="KFK34923"/>
    <property type="gene ID" value="AALP_AA5G211200"/>
</dbReference>
<name>A0A087GYH1_ARAAL</name>